<organism evidence="2 3">
    <name type="scientific">Micromonospora andamanensis</name>
    <dbReference type="NCBI Taxonomy" id="1287068"/>
    <lineage>
        <taxon>Bacteria</taxon>
        <taxon>Bacillati</taxon>
        <taxon>Actinomycetota</taxon>
        <taxon>Actinomycetes</taxon>
        <taxon>Micromonosporales</taxon>
        <taxon>Micromonosporaceae</taxon>
        <taxon>Micromonospora</taxon>
    </lineage>
</organism>
<dbReference type="Proteomes" id="UP000647017">
    <property type="component" value="Unassembled WGS sequence"/>
</dbReference>
<dbReference type="RefSeq" id="WP_204002157.1">
    <property type="nucleotide sequence ID" value="NZ_BOOZ01000005.1"/>
</dbReference>
<feature type="transmembrane region" description="Helical" evidence="1">
    <location>
        <begin position="509"/>
        <end position="528"/>
    </location>
</feature>
<feature type="transmembrane region" description="Helical" evidence="1">
    <location>
        <begin position="164"/>
        <end position="186"/>
    </location>
</feature>
<feature type="transmembrane region" description="Helical" evidence="1">
    <location>
        <begin position="242"/>
        <end position="263"/>
    </location>
</feature>
<keyword evidence="1" id="KW-1133">Transmembrane helix</keyword>
<sequence length="537" mass="54826">MTTIGSVDGGTARAAVTRLALRQVRRGALVMSALAAGTTAIVVVGYETTAGTPLDAAALAALAENPAIRTLFGEPFALDTPGGFTVWRTGTVLAVLLSVWGVLATTRTTRGEEESGRWDLLLAGRLAVPAVLGRHLAVLAAAVATAGATTGVVLVAAGTPPAGALRYSVGLALVALFAVSTALLSAQVMPTRAGASGLALALLGVGLLARMIGDGVAALGWLRWLSPYGLLALVRPYHEDRLLPLVVLAGAALVPGAVGLALARRRDVRAGLVAAPAGRPPRRWLLGTVEGFAVRRMLRPLAGWSAGIGAYFLLVGLLATSMTRFLSDNPRFAELAAQAGFTELGSVRGYTASLFVLLAVPVGLFTVVRLAEFVAAETDGRLTSLYAQPVSRSRLLIAETLATLAGVAVLVTVAAVATWLGTCLVDAPLPLSAALAGTWNVLPVVLLCLGAGLLALGWLPRATAVVGALPAVGGFLLQVLADSADLPGWVSVISPFTHLAAVPAESPGWTAALVMVGIAVATAVLGRFGHRRRDLLG</sequence>
<proteinExistence type="predicted"/>
<gene>
    <name evidence="2" type="ORF">Van01_13520</name>
</gene>
<accession>A0ABQ4HR72</accession>
<keyword evidence="3" id="KW-1185">Reference proteome</keyword>
<feature type="transmembrane region" description="Helical" evidence="1">
    <location>
        <begin position="301"/>
        <end position="322"/>
    </location>
</feature>
<feature type="transmembrane region" description="Helical" evidence="1">
    <location>
        <begin position="433"/>
        <end position="456"/>
    </location>
</feature>
<keyword evidence="1" id="KW-0812">Transmembrane</keyword>
<evidence type="ECO:0000256" key="1">
    <source>
        <dbReference type="SAM" id="Phobius"/>
    </source>
</evidence>
<feature type="transmembrane region" description="Helical" evidence="1">
    <location>
        <begin position="136"/>
        <end position="158"/>
    </location>
</feature>
<feature type="transmembrane region" description="Helical" evidence="1">
    <location>
        <begin position="354"/>
        <end position="375"/>
    </location>
</feature>
<reference evidence="2 3" key="1">
    <citation type="submission" date="2021-01" db="EMBL/GenBank/DDBJ databases">
        <title>Whole genome shotgun sequence of Verrucosispora andamanensis NBRC 109075.</title>
        <authorList>
            <person name="Komaki H."/>
            <person name="Tamura T."/>
        </authorList>
    </citation>
    <scope>NUCLEOTIDE SEQUENCE [LARGE SCALE GENOMIC DNA]</scope>
    <source>
        <strain evidence="2 3">NBRC 109075</strain>
    </source>
</reference>
<feature type="transmembrane region" description="Helical" evidence="1">
    <location>
        <begin position="198"/>
        <end position="222"/>
    </location>
</feature>
<evidence type="ECO:0000313" key="2">
    <source>
        <dbReference type="EMBL" id="GIJ08138.1"/>
    </source>
</evidence>
<keyword evidence="1" id="KW-0472">Membrane</keyword>
<feature type="transmembrane region" description="Helical" evidence="1">
    <location>
        <begin position="463"/>
        <end position="481"/>
    </location>
</feature>
<evidence type="ECO:0000313" key="3">
    <source>
        <dbReference type="Proteomes" id="UP000647017"/>
    </source>
</evidence>
<protein>
    <submittedName>
        <fullName evidence="2">Exporter of polyketide antibiotics</fullName>
    </submittedName>
</protein>
<name>A0ABQ4HR72_9ACTN</name>
<comment type="caution">
    <text evidence="2">The sequence shown here is derived from an EMBL/GenBank/DDBJ whole genome shotgun (WGS) entry which is preliminary data.</text>
</comment>
<feature type="transmembrane region" description="Helical" evidence="1">
    <location>
        <begin position="396"/>
        <end position="421"/>
    </location>
</feature>
<feature type="transmembrane region" description="Helical" evidence="1">
    <location>
        <begin position="28"/>
        <end position="46"/>
    </location>
</feature>
<dbReference type="EMBL" id="BOOZ01000005">
    <property type="protein sequence ID" value="GIJ08138.1"/>
    <property type="molecule type" value="Genomic_DNA"/>
</dbReference>
<feature type="transmembrane region" description="Helical" evidence="1">
    <location>
        <begin position="85"/>
        <end position="103"/>
    </location>
</feature>